<evidence type="ECO:0000313" key="2">
    <source>
        <dbReference type="EMBL" id="PNH00687.1"/>
    </source>
</evidence>
<accession>A0A2J7ZK90</accession>
<evidence type="ECO:0000313" key="3">
    <source>
        <dbReference type="Proteomes" id="UP000236333"/>
    </source>
</evidence>
<dbReference type="OrthoDB" id="547098at2759"/>
<feature type="compositionally biased region" description="Low complexity" evidence="1">
    <location>
        <begin position="46"/>
        <end position="66"/>
    </location>
</feature>
<name>A0A2J7ZK90_9CHLO</name>
<feature type="region of interest" description="Disordered" evidence="1">
    <location>
        <begin position="40"/>
        <end position="66"/>
    </location>
</feature>
<protein>
    <submittedName>
        <fullName evidence="2">Uncharacterized protein</fullName>
    </submittedName>
</protein>
<evidence type="ECO:0000256" key="1">
    <source>
        <dbReference type="SAM" id="MobiDB-lite"/>
    </source>
</evidence>
<gene>
    <name evidence="2" type="ORF">TSOC_013475</name>
</gene>
<dbReference type="EMBL" id="PGGS01001227">
    <property type="protein sequence ID" value="PNH00687.1"/>
    <property type="molecule type" value="Genomic_DNA"/>
</dbReference>
<feature type="non-terminal residue" evidence="2">
    <location>
        <position position="132"/>
    </location>
</feature>
<organism evidence="2 3">
    <name type="scientific">Tetrabaena socialis</name>
    <dbReference type="NCBI Taxonomy" id="47790"/>
    <lineage>
        <taxon>Eukaryota</taxon>
        <taxon>Viridiplantae</taxon>
        <taxon>Chlorophyta</taxon>
        <taxon>core chlorophytes</taxon>
        <taxon>Chlorophyceae</taxon>
        <taxon>CS clade</taxon>
        <taxon>Chlamydomonadales</taxon>
        <taxon>Tetrabaenaceae</taxon>
        <taxon>Tetrabaena</taxon>
    </lineage>
</organism>
<dbReference type="Proteomes" id="UP000236333">
    <property type="component" value="Unassembled WGS sequence"/>
</dbReference>
<comment type="caution">
    <text evidence="2">The sequence shown here is derived from an EMBL/GenBank/DDBJ whole genome shotgun (WGS) entry which is preliminary data.</text>
</comment>
<proteinExistence type="predicted"/>
<dbReference type="AlphaFoldDB" id="A0A2J7ZK90"/>
<reference evidence="2 3" key="1">
    <citation type="journal article" date="2017" name="Mol. Biol. Evol.">
        <title>The 4-celled Tetrabaena socialis nuclear genome reveals the essential components for genetic control of cell number at the origin of multicellularity in the volvocine lineage.</title>
        <authorList>
            <person name="Featherston J."/>
            <person name="Arakaki Y."/>
            <person name="Hanschen E.R."/>
            <person name="Ferris P.J."/>
            <person name="Michod R.E."/>
            <person name="Olson B.J.S.C."/>
            <person name="Nozaki H."/>
            <person name="Durand P.M."/>
        </authorList>
    </citation>
    <scope>NUCLEOTIDE SEQUENCE [LARGE SCALE GENOMIC DNA]</scope>
    <source>
        <strain evidence="2 3">NIES-571</strain>
    </source>
</reference>
<keyword evidence="3" id="KW-1185">Reference proteome</keyword>
<sequence>MTEKERELALLDFRRSAFGAPPAAGSAAIVEAAAAAAAAAPPPPGAAAASPISSAPAGSAGPAAHHQAREAGAAAAVLVLTDVCLKALPKDQLPVGVSLVVEFELPPTKEVYLRRLSALFGGGKDRRAQRCV</sequence>